<organism evidence="1 2">
    <name type="scientific">Dyadobacter luticola</name>
    <dbReference type="NCBI Taxonomy" id="1979387"/>
    <lineage>
        <taxon>Bacteria</taxon>
        <taxon>Pseudomonadati</taxon>
        <taxon>Bacteroidota</taxon>
        <taxon>Cytophagia</taxon>
        <taxon>Cytophagales</taxon>
        <taxon>Spirosomataceae</taxon>
        <taxon>Dyadobacter</taxon>
    </lineage>
</organism>
<evidence type="ECO:0000313" key="1">
    <source>
        <dbReference type="EMBL" id="TLV01083.1"/>
    </source>
</evidence>
<dbReference type="OrthoDB" id="961993at2"/>
<gene>
    <name evidence="1" type="ORF">FEN17_16645</name>
</gene>
<protein>
    <submittedName>
        <fullName evidence="1">Uncharacterized protein</fullName>
    </submittedName>
</protein>
<keyword evidence="2" id="KW-1185">Reference proteome</keyword>
<reference evidence="1 2" key="1">
    <citation type="submission" date="2019-05" db="EMBL/GenBank/DDBJ databases">
        <authorList>
            <person name="Qu J.-H."/>
        </authorList>
    </citation>
    <scope>NUCLEOTIDE SEQUENCE [LARGE SCALE GENOMIC DNA]</scope>
    <source>
        <strain evidence="1 2">T17</strain>
    </source>
</reference>
<evidence type="ECO:0000313" key="2">
    <source>
        <dbReference type="Proteomes" id="UP000306402"/>
    </source>
</evidence>
<dbReference type="InterPro" id="IPR053865">
    <property type="entry name" value="DUF6934"/>
</dbReference>
<dbReference type="Pfam" id="PF22028">
    <property type="entry name" value="DUF6934"/>
    <property type="match status" value="1"/>
</dbReference>
<dbReference type="EMBL" id="VCEJ01000004">
    <property type="protein sequence ID" value="TLV01083.1"/>
    <property type="molecule type" value="Genomic_DNA"/>
</dbReference>
<proteinExistence type="predicted"/>
<dbReference type="RefSeq" id="WP_138366455.1">
    <property type="nucleotide sequence ID" value="NZ_VCEJ01000004.1"/>
</dbReference>
<dbReference type="AlphaFoldDB" id="A0A5R9KXT6"/>
<dbReference type="Proteomes" id="UP000306402">
    <property type="component" value="Unassembled WGS sequence"/>
</dbReference>
<sequence>MFGTIVTHASQPLFMQEISYPFALVRHELRYEFVSVSERRKITKVVLITKSADDRIFNLALLDESENFELSDISESNNGDLKNVLATVFKIIDHFLNVHTTSVISFRGSDERRQRLYRIAISRELAAISERFVILGMNRGNISLYEVDRDYDFYLIRKRI</sequence>
<name>A0A5R9KXT6_9BACT</name>
<comment type="caution">
    <text evidence="1">The sequence shown here is derived from an EMBL/GenBank/DDBJ whole genome shotgun (WGS) entry which is preliminary data.</text>
</comment>
<accession>A0A5R9KXT6</accession>